<dbReference type="InterPro" id="IPR013740">
    <property type="entry name" value="Redoxin"/>
</dbReference>
<dbReference type="Proteomes" id="UP000199627">
    <property type="component" value="Unassembled WGS sequence"/>
</dbReference>
<dbReference type="AlphaFoldDB" id="A0A1H1GIF1"/>
<sequence length="184" mass="20705">MKKIILSTLVLLAVSACKKENQKIEDNATPVDSVATHEPAPAAAALKMINPQQTSEFLGKKNDTLYVTNFFATWCGPCVKEIPHFKNKIKELNGKPVKITFVSLDNKDVWNTDVPLFVDEQGIRENTVLLDGQLLDGNFFRGNFKKWDGGAIPFTYMRKGDKTDEYLGMMTEELLDSKIKSFLK</sequence>
<dbReference type="PROSITE" id="PS00194">
    <property type="entry name" value="THIOREDOXIN_1"/>
    <property type="match status" value="1"/>
</dbReference>
<dbReference type="InterPro" id="IPR017937">
    <property type="entry name" value="Thioredoxin_CS"/>
</dbReference>
<keyword evidence="3" id="KW-0676">Redox-active center</keyword>
<dbReference type="PROSITE" id="PS51257">
    <property type="entry name" value="PROKAR_LIPOPROTEIN"/>
    <property type="match status" value="1"/>
</dbReference>
<dbReference type="InterPro" id="IPR050553">
    <property type="entry name" value="Thioredoxin_ResA/DsbE_sf"/>
</dbReference>
<name>A0A1H1GIF1_9FLAO</name>
<organism evidence="5 6">
    <name type="scientific">Chryseobacterium soldanellicola</name>
    <dbReference type="NCBI Taxonomy" id="311333"/>
    <lineage>
        <taxon>Bacteria</taxon>
        <taxon>Pseudomonadati</taxon>
        <taxon>Bacteroidota</taxon>
        <taxon>Flavobacteriia</taxon>
        <taxon>Flavobacteriales</taxon>
        <taxon>Weeksellaceae</taxon>
        <taxon>Chryseobacterium group</taxon>
        <taxon>Chryseobacterium</taxon>
    </lineage>
</organism>
<dbReference type="InterPro" id="IPR013766">
    <property type="entry name" value="Thioredoxin_domain"/>
</dbReference>
<dbReference type="PROSITE" id="PS51352">
    <property type="entry name" value="THIOREDOXIN_2"/>
    <property type="match status" value="1"/>
</dbReference>
<dbReference type="GO" id="GO:0017004">
    <property type="term" value="P:cytochrome complex assembly"/>
    <property type="evidence" value="ECO:0007669"/>
    <property type="project" value="UniProtKB-KW"/>
</dbReference>
<reference evidence="6" key="1">
    <citation type="submission" date="2016-10" db="EMBL/GenBank/DDBJ databases">
        <authorList>
            <person name="Varghese N."/>
            <person name="Submissions S."/>
        </authorList>
    </citation>
    <scope>NUCLEOTIDE SEQUENCE [LARGE SCALE GENOMIC DNA]</scope>
    <source>
        <strain evidence="6">DSM 17072</strain>
    </source>
</reference>
<dbReference type="OrthoDB" id="9815205at2"/>
<evidence type="ECO:0000256" key="3">
    <source>
        <dbReference type="ARBA" id="ARBA00023284"/>
    </source>
</evidence>
<gene>
    <name evidence="5" type="ORF">SAMN05421664_3691</name>
</gene>
<keyword evidence="2" id="KW-0201">Cytochrome c-type biogenesis</keyword>
<feature type="domain" description="Thioredoxin" evidence="4">
    <location>
        <begin position="34"/>
        <end position="180"/>
    </location>
</feature>
<protein>
    <submittedName>
        <fullName evidence="5">Thioredoxin</fullName>
    </submittedName>
</protein>
<dbReference type="SUPFAM" id="SSF52833">
    <property type="entry name" value="Thioredoxin-like"/>
    <property type="match status" value="1"/>
</dbReference>
<dbReference type="Gene3D" id="3.40.30.10">
    <property type="entry name" value="Glutaredoxin"/>
    <property type="match status" value="1"/>
</dbReference>
<accession>A0A1H1GIF1</accession>
<dbReference type="RefSeq" id="WP_089757150.1">
    <property type="nucleotide sequence ID" value="NZ_FNKL01000004.1"/>
</dbReference>
<evidence type="ECO:0000256" key="1">
    <source>
        <dbReference type="ARBA" id="ARBA00004196"/>
    </source>
</evidence>
<dbReference type="EMBL" id="FNKL01000004">
    <property type="protein sequence ID" value="SDR12863.1"/>
    <property type="molecule type" value="Genomic_DNA"/>
</dbReference>
<dbReference type="PANTHER" id="PTHR42852:SF13">
    <property type="entry name" value="PROTEIN DIPZ"/>
    <property type="match status" value="1"/>
</dbReference>
<dbReference type="CDD" id="cd02966">
    <property type="entry name" value="TlpA_like_family"/>
    <property type="match status" value="1"/>
</dbReference>
<evidence type="ECO:0000313" key="6">
    <source>
        <dbReference type="Proteomes" id="UP000199627"/>
    </source>
</evidence>
<evidence type="ECO:0000259" key="4">
    <source>
        <dbReference type="PROSITE" id="PS51352"/>
    </source>
</evidence>
<evidence type="ECO:0000256" key="2">
    <source>
        <dbReference type="ARBA" id="ARBA00022748"/>
    </source>
</evidence>
<dbReference type="STRING" id="311333.SAMN05421664_3691"/>
<proteinExistence type="predicted"/>
<dbReference type="Pfam" id="PF08534">
    <property type="entry name" value="Redoxin"/>
    <property type="match status" value="1"/>
</dbReference>
<comment type="subcellular location">
    <subcellularLocation>
        <location evidence="1">Cell envelope</location>
    </subcellularLocation>
</comment>
<dbReference type="InterPro" id="IPR036249">
    <property type="entry name" value="Thioredoxin-like_sf"/>
</dbReference>
<dbReference type="GO" id="GO:0030313">
    <property type="term" value="C:cell envelope"/>
    <property type="evidence" value="ECO:0007669"/>
    <property type="project" value="UniProtKB-SubCell"/>
</dbReference>
<dbReference type="GO" id="GO:0016491">
    <property type="term" value="F:oxidoreductase activity"/>
    <property type="evidence" value="ECO:0007669"/>
    <property type="project" value="InterPro"/>
</dbReference>
<evidence type="ECO:0000313" key="5">
    <source>
        <dbReference type="EMBL" id="SDR12863.1"/>
    </source>
</evidence>
<dbReference type="PANTHER" id="PTHR42852">
    <property type="entry name" value="THIOL:DISULFIDE INTERCHANGE PROTEIN DSBE"/>
    <property type="match status" value="1"/>
</dbReference>
<keyword evidence="6" id="KW-1185">Reference proteome</keyword>